<dbReference type="InterPro" id="IPR023795">
    <property type="entry name" value="Serpin_CS"/>
</dbReference>
<dbReference type="Proteomes" id="UP000000673">
    <property type="component" value="Unassembled WGS sequence"/>
</dbReference>
<dbReference type="PANTHER" id="PTHR11461:SF357">
    <property type="entry name" value="SERINE PROTEASE INHIBITOR 27A"/>
    <property type="match status" value="1"/>
</dbReference>
<keyword evidence="2" id="KW-0722">Serine protease inhibitor</keyword>
<sequence>MIRPWRQSSSVVSLGPLFTVLLAYAFLLPTPARCIGDQRKVMPDVANFEWNLAREIFRHEDSNVVFSPFSLKLLMTLLYEASVPGSQTHRELEIVLGERNLQQTRSFYAQFLETSMKANEDYEFDIGTKMFLDKSRGKLNGSYRDLLEQTYRTTLESLSFNGAKAAADRINQWCDKITQGRISQLVNEDTIEGSVLILANVLFLKASWKNSFLDEHTRDRMFYVADNATVTVPFMSQTDLYDFTEHSELGAKVLRLPYKGRQFSMNMVLPFPNTSLTTVIDRLSTEMLQSVSDQFVREEVIVTIPKFKFNYGTLMNEAMQALGVKDIFNRNASLPLLSPVNNSTKPNSVEVSKILQKVGIEINEKGTLAFAATEIQLVNKFGYDGDPFQFEANRPFLFYILDEETNTMLFVGKVNDPSGST</sequence>
<dbReference type="Pfam" id="PF00079">
    <property type="entry name" value="Serpin"/>
    <property type="match status" value="1"/>
</dbReference>
<gene>
    <name evidence="5" type="ORF">AND_005007</name>
</gene>
<reference evidence="5" key="2">
    <citation type="submission" date="2010-05" db="EMBL/GenBank/DDBJ databases">
        <authorList>
            <person name="Almeida L.G."/>
            <person name="Nicolas M.F."/>
            <person name="Souza R.C."/>
            <person name="Vasconcelos A.T.R."/>
        </authorList>
    </citation>
    <scope>NUCLEOTIDE SEQUENCE</scope>
</reference>
<proteinExistence type="inferred from homology"/>
<dbReference type="eggNOG" id="KOG2392">
    <property type="taxonomic scope" value="Eukaryota"/>
</dbReference>
<dbReference type="InterPro" id="IPR000215">
    <property type="entry name" value="Serpin_fam"/>
</dbReference>
<reference evidence="6" key="4">
    <citation type="submission" date="2015-06" db="UniProtKB">
        <authorList>
            <consortium name="EnsemblMetazoa"/>
        </authorList>
    </citation>
    <scope>IDENTIFICATION</scope>
</reference>
<evidence type="ECO:0000313" key="6">
    <source>
        <dbReference type="EnsemblMetazoa" id="ADAC005007-PA"/>
    </source>
</evidence>
<dbReference type="AlphaFoldDB" id="W5JGR9"/>
<dbReference type="OMA" id="LHARMQV"/>
<dbReference type="PANTHER" id="PTHR11461">
    <property type="entry name" value="SERINE PROTEASE INHIBITOR, SERPIN"/>
    <property type="match status" value="1"/>
</dbReference>
<protein>
    <submittedName>
        <fullName evidence="5">Serine protease inhibitor</fullName>
    </submittedName>
</protein>
<reference evidence="5 7" key="1">
    <citation type="journal article" date="2010" name="BMC Genomics">
        <title>Combination of measures distinguishes pre-miRNAs from other stem-loops in the genome of the newly sequenced Anopheles darlingi.</title>
        <authorList>
            <person name="Mendes N.D."/>
            <person name="Freitas A.T."/>
            <person name="Vasconcelos A.T."/>
            <person name="Sagot M.F."/>
        </authorList>
    </citation>
    <scope>NUCLEOTIDE SEQUENCE</scope>
</reference>
<dbReference type="VEuPathDB" id="VectorBase:ADAR2_011931"/>
<dbReference type="InterPro" id="IPR042178">
    <property type="entry name" value="Serpin_sf_1"/>
</dbReference>
<accession>W5JGR9</accession>
<dbReference type="CDD" id="cd19578">
    <property type="entry name" value="serpinK_insect_SRPN2-like"/>
    <property type="match status" value="1"/>
</dbReference>
<dbReference type="Gene3D" id="2.30.39.10">
    <property type="entry name" value="Alpha-1-antitrypsin, domain 1"/>
    <property type="match status" value="1"/>
</dbReference>
<dbReference type="STRING" id="43151.W5JGR9"/>
<dbReference type="InterPro" id="IPR036186">
    <property type="entry name" value="Serpin_sf"/>
</dbReference>
<keyword evidence="7" id="KW-1185">Reference proteome</keyword>
<evidence type="ECO:0000259" key="4">
    <source>
        <dbReference type="SMART" id="SM00093"/>
    </source>
</evidence>
<comment type="similarity">
    <text evidence="3">Belongs to the serpin family.</text>
</comment>
<dbReference type="VEuPathDB" id="VectorBase:ADAC005007"/>
<evidence type="ECO:0000313" key="5">
    <source>
        <dbReference type="EMBL" id="ETN63281.1"/>
    </source>
</evidence>
<evidence type="ECO:0000256" key="3">
    <source>
        <dbReference type="RuleBase" id="RU000411"/>
    </source>
</evidence>
<dbReference type="InterPro" id="IPR042185">
    <property type="entry name" value="Serpin_sf_2"/>
</dbReference>
<organism evidence="5">
    <name type="scientific">Anopheles darlingi</name>
    <name type="common">Mosquito</name>
    <dbReference type="NCBI Taxonomy" id="43151"/>
    <lineage>
        <taxon>Eukaryota</taxon>
        <taxon>Metazoa</taxon>
        <taxon>Ecdysozoa</taxon>
        <taxon>Arthropoda</taxon>
        <taxon>Hexapoda</taxon>
        <taxon>Insecta</taxon>
        <taxon>Pterygota</taxon>
        <taxon>Neoptera</taxon>
        <taxon>Endopterygota</taxon>
        <taxon>Diptera</taxon>
        <taxon>Nematocera</taxon>
        <taxon>Culicoidea</taxon>
        <taxon>Culicidae</taxon>
        <taxon>Anophelinae</taxon>
        <taxon>Anopheles</taxon>
    </lineage>
</organism>
<dbReference type="InterPro" id="IPR023796">
    <property type="entry name" value="Serpin_dom"/>
</dbReference>
<dbReference type="Gene3D" id="3.30.497.10">
    <property type="entry name" value="Antithrombin, subunit I, domain 2"/>
    <property type="match status" value="1"/>
</dbReference>
<evidence type="ECO:0000256" key="1">
    <source>
        <dbReference type="ARBA" id="ARBA00022690"/>
    </source>
</evidence>
<dbReference type="SUPFAM" id="SSF56574">
    <property type="entry name" value="Serpins"/>
    <property type="match status" value="1"/>
</dbReference>
<dbReference type="GO" id="GO:0005615">
    <property type="term" value="C:extracellular space"/>
    <property type="evidence" value="ECO:0007669"/>
    <property type="project" value="InterPro"/>
</dbReference>
<evidence type="ECO:0000313" key="7">
    <source>
        <dbReference type="Proteomes" id="UP000000673"/>
    </source>
</evidence>
<dbReference type="PROSITE" id="PS00284">
    <property type="entry name" value="SERPIN"/>
    <property type="match status" value="1"/>
</dbReference>
<dbReference type="HOGENOM" id="CLU_023330_0_1_1"/>
<dbReference type="GO" id="GO:0004867">
    <property type="term" value="F:serine-type endopeptidase inhibitor activity"/>
    <property type="evidence" value="ECO:0007669"/>
    <property type="project" value="UniProtKB-KW"/>
</dbReference>
<dbReference type="EnsemblMetazoa" id="ADAC005007-RA">
    <property type="protein sequence ID" value="ADAC005007-PA"/>
    <property type="gene ID" value="ADAC005007"/>
</dbReference>
<name>W5JGR9_ANODA</name>
<dbReference type="EMBL" id="ADMH02001269">
    <property type="protein sequence ID" value="ETN63281.1"/>
    <property type="molecule type" value="Genomic_DNA"/>
</dbReference>
<evidence type="ECO:0000256" key="2">
    <source>
        <dbReference type="ARBA" id="ARBA00022900"/>
    </source>
</evidence>
<feature type="domain" description="Serpin" evidence="4">
    <location>
        <begin position="50"/>
        <end position="417"/>
    </location>
</feature>
<dbReference type="SMART" id="SM00093">
    <property type="entry name" value="SERPIN"/>
    <property type="match status" value="1"/>
</dbReference>
<reference evidence="5" key="3">
    <citation type="journal article" date="2013" name="Nucleic Acids Res.">
        <title>The genome of Anopheles darlingi, the main neotropical malaria vector.</title>
        <authorList>
            <person name="Marinotti O."/>
            <person name="Cerqueira G.C."/>
            <person name="de Almeida L.G."/>
            <person name="Ferro M.I."/>
            <person name="Loreto E.L."/>
            <person name="Zaha A."/>
            <person name="Teixeira S.M."/>
            <person name="Wespiser A.R."/>
            <person name="Almeida E Silva A."/>
            <person name="Schlindwein A.D."/>
            <person name="Pacheco A.C."/>
            <person name="Silva A.L."/>
            <person name="Graveley B.R."/>
            <person name="Walenz B.P."/>
            <person name="Lima Bde A."/>
            <person name="Ribeiro C.A."/>
            <person name="Nunes-Silva C.G."/>
            <person name="de Carvalho C.R."/>
            <person name="Soares C.M."/>
            <person name="de Menezes C.B."/>
            <person name="Matiolli C."/>
            <person name="Caffrey D."/>
            <person name="Araujo D.A."/>
            <person name="de Oliveira D.M."/>
            <person name="Golenbock D."/>
            <person name="Grisard E.C."/>
            <person name="Fantinatti-Garboggini F."/>
            <person name="de Carvalho F.M."/>
            <person name="Barcellos F.G."/>
            <person name="Prosdocimi F."/>
            <person name="May G."/>
            <person name="Azevedo Junior G.M."/>
            <person name="Guimaraes G.M."/>
            <person name="Goldman G.H."/>
            <person name="Padilha I.Q."/>
            <person name="Batista Jda S."/>
            <person name="Ferro J.A."/>
            <person name="Ribeiro J.M."/>
            <person name="Fietto J.L."/>
            <person name="Dabbas K.M."/>
            <person name="Cerdeira L."/>
            <person name="Agnez-Lima L.F."/>
            <person name="Brocchi M."/>
            <person name="de Carvalho M.O."/>
            <person name="Teixeira Mde M."/>
            <person name="Diniz Maia Mde M."/>
            <person name="Goldman M.H."/>
            <person name="Cruz Schneider M.P."/>
            <person name="Felipe M.S."/>
            <person name="Hungria M."/>
            <person name="Nicolas M.F."/>
            <person name="Pereira M."/>
            <person name="Montes M.A."/>
            <person name="Cantao M.E."/>
            <person name="Vincentz M."/>
            <person name="Rafael M.S."/>
            <person name="Silverman N."/>
            <person name="Stoco P.H."/>
            <person name="Souza R.C."/>
            <person name="Vicentini R."/>
            <person name="Gazzinelli R.T."/>
            <person name="Neves Rde O."/>
            <person name="Silva R."/>
            <person name="Astolfi-Filho S."/>
            <person name="Maciel T.E."/>
            <person name="Urmenyi T.P."/>
            <person name="Tadei W.P."/>
            <person name="Camargo E.P."/>
            <person name="de Vasconcelos A.T."/>
        </authorList>
    </citation>
    <scope>NUCLEOTIDE SEQUENCE</scope>
</reference>
<keyword evidence="1" id="KW-0646">Protease inhibitor</keyword>